<organism evidence="2 3">
    <name type="scientific">Duganella vulcania</name>
    <dbReference type="NCBI Taxonomy" id="2692166"/>
    <lineage>
        <taxon>Bacteria</taxon>
        <taxon>Pseudomonadati</taxon>
        <taxon>Pseudomonadota</taxon>
        <taxon>Betaproteobacteria</taxon>
        <taxon>Burkholderiales</taxon>
        <taxon>Oxalobacteraceae</taxon>
        <taxon>Telluria group</taxon>
        <taxon>Duganella</taxon>
    </lineage>
</organism>
<dbReference type="Proteomes" id="UP000447355">
    <property type="component" value="Unassembled WGS sequence"/>
</dbReference>
<keyword evidence="1" id="KW-0732">Signal</keyword>
<comment type="caution">
    <text evidence="2">The sequence shown here is derived from an EMBL/GenBank/DDBJ whole genome shotgun (WGS) entry which is preliminary data.</text>
</comment>
<dbReference type="EMBL" id="WWCX01000027">
    <property type="protein sequence ID" value="MYM95464.1"/>
    <property type="molecule type" value="Genomic_DNA"/>
</dbReference>
<protein>
    <submittedName>
        <fullName evidence="2">Uncharacterized protein</fullName>
    </submittedName>
</protein>
<accession>A0A845GME9</accession>
<dbReference type="RefSeq" id="WP_161084582.1">
    <property type="nucleotide sequence ID" value="NZ_WWCX01000027.1"/>
</dbReference>
<dbReference type="AlphaFoldDB" id="A0A845GME9"/>
<name>A0A845GME9_9BURK</name>
<gene>
    <name evidence="2" type="ORF">GTP90_16475</name>
</gene>
<proteinExistence type="predicted"/>
<evidence type="ECO:0000256" key="1">
    <source>
        <dbReference type="SAM" id="SignalP"/>
    </source>
</evidence>
<reference evidence="2" key="1">
    <citation type="submission" date="2019-12" db="EMBL/GenBank/DDBJ databases">
        <title>Novel species isolated from a subtropical stream in China.</title>
        <authorList>
            <person name="Lu H."/>
        </authorList>
    </citation>
    <scope>NUCLEOTIDE SEQUENCE [LARGE SCALE GENOMIC DNA]</scope>
    <source>
        <strain evidence="2">FT81W</strain>
    </source>
</reference>
<feature type="signal peptide" evidence="1">
    <location>
        <begin position="1"/>
        <end position="22"/>
    </location>
</feature>
<sequence>MKKSTLLVGFALSVTLAHSALAADKPALLQRSAALQCADRKIELKGACYKEDGYPGLSCTSLRFIISDKASGRELGGQAFKPAPIQTGDSYPIVAEKVGEVTCVETEAKEKFIVATVNNGGNCSRCEWHELYSWDGSLLGSSLDAKKNPAIGAALQATESKKARIIGQGGLNSVRKEPVQDGH</sequence>
<feature type="chain" id="PRO_5032947289" evidence="1">
    <location>
        <begin position="23"/>
        <end position="183"/>
    </location>
</feature>
<evidence type="ECO:0000313" key="2">
    <source>
        <dbReference type="EMBL" id="MYM95464.1"/>
    </source>
</evidence>
<evidence type="ECO:0000313" key="3">
    <source>
        <dbReference type="Proteomes" id="UP000447355"/>
    </source>
</evidence>